<dbReference type="PROSITE" id="PS51755">
    <property type="entry name" value="OMPR_PHOB"/>
    <property type="match status" value="1"/>
</dbReference>
<keyword evidence="3" id="KW-0902">Two-component regulatory system</keyword>
<proteinExistence type="predicted"/>
<dbReference type="Gene3D" id="6.10.250.690">
    <property type="match status" value="1"/>
</dbReference>
<evidence type="ECO:0000256" key="2">
    <source>
        <dbReference type="ARBA" id="ARBA00022553"/>
    </source>
</evidence>
<evidence type="ECO:0000259" key="10">
    <source>
        <dbReference type="PROSITE" id="PS51755"/>
    </source>
</evidence>
<dbReference type="STRING" id="1324314.BVG16_10635"/>
<evidence type="ECO:0000256" key="7">
    <source>
        <dbReference type="PROSITE-ProRule" id="PRU00169"/>
    </source>
</evidence>
<dbReference type="GO" id="GO:0006355">
    <property type="term" value="P:regulation of DNA-templated transcription"/>
    <property type="evidence" value="ECO:0007669"/>
    <property type="project" value="InterPro"/>
</dbReference>
<gene>
    <name evidence="11" type="ORF">BVG16_10635</name>
</gene>
<keyword evidence="2 7" id="KW-0597">Phosphoprotein</keyword>
<dbReference type="CDD" id="cd00383">
    <property type="entry name" value="trans_reg_C"/>
    <property type="match status" value="1"/>
</dbReference>
<keyword evidence="6" id="KW-0804">Transcription</keyword>
<reference evidence="11 12" key="1">
    <citation type="submission" date="2017-01" db="EMBL/GenBank/DDBJ databases">
        <title>Genome analysis of Paenibacillus selenitrireducens ES3-24.</title>
        <authorList>
            <person name="Xu D."/>
            <person name="Yao R."/>
            <person name="Zheng S."/>
        </authorList>
    </citation>
    <scope>NUCLEOTIDE SEQUENCE [LARGE SCALE GENOMIC DNA]</scope>
    <source>
        <strain evidence="11 12">ES3-24</strain>
    </source>
</reference>
<dbReference type="InterPro" id="IPR001789">
    <property type="entry name" value="Sig_transdc_resp-reg_receiver"/>
</dbReference>
<dbReference type="RefSeq" id="WP_078498548.1">
    <property type="nucleotide sequence ID" value="NZ_MSZX01000004.1"/>
</dbReference>
<evidence type="ECO:0000313" key="12">
    <source>
        <dbReference type="Proteomes" id="UP000190188"/>
    </source>
</evidence>
<dbReference type="GO" id="GO:0000156">
    <property type="term" value="F:phosphorelay response regulator activity"/>
    <property type="evidence" value="ECO:0007669"/>
    <property type="project" value="TreeGrafter"/>
</dbReference>
<keyword evidence="12" id="KW-1185">Reference proteome</keyword>
<dbReference type="PANTHER" id="PTHR48111:SF4">
    <property type="entry name" value="DNA-BINDING DUAL TRANSCRIPTIONAL REGULATOR OMPR"/>
    <property type="match status" value="1"/>
</dbReference>
<dbReference type="SMART" id="SM00448">
    <property type="entry name" value="REC"/>
    <property type="match status" value="1"/>
</dbReference>
<evidence type="ECO:0000256" key="4">
    <source>
        <dbReference type="ARBA" id="ARBA00023015"/>
    </source>
</evidence>
<keyword evidence="4" id="KW-0805">Transcription regulation</keyword>
<dbReference type="FunFam" id="1.10.10.10:FF:000018">
    <property type="entry name" value="DNA-binding response regulator ResD"/>
    <property type="match status" value="1"/>
</dbReference>
<name>A0A1T2XF80_9BACL</name>
<organism evidence="11 12">
    <name type="scientific">Paenibacillus selenitireducens</name>
    <dbReference type="NCBI Taxonomy" id="1324314"/>
    <lineage>
        <taxon>Bacteria</taxon>
        <taxon>Bacillati</taxon>
        <taxon>Bacillota</taxon>
        <taxon>Bacilli</taxon>
        <taxon>Bacillales</taxon>
        <taxon>Paenibacillaceae</taxon>
        <taxon>Paenibacillus</taxon>
    </lineage>
</organism>
<feature type="domain" description="OmpR/PhoB-type" evidence="10">
    <location>
        <begin position="130"/>
        <end position="229"/>
    </location>
</feature>
<dbReference type="InterPro" id="IPR001867">
    <property type="entry name" value="OmpR/PhoB-type_DNA-bd"/>
</dbReference>
<dbReference type="SMART" id="SM00862">
    <property type="entry name" value="Trans_reg_C"/>
    <property type="match status" value="1"/>
</dbReference>
<dbReference type="PROSITE" id="PS50110">
    <property type="entry name" value="RESPONSE_REGULATORY"/>
    <property type="match status" value="1"/>
</dbReference>
<dbReference type="SUPFAM" id="SSF52172">
    <property type="entry name" value="CheY-like"/>
    <property type="match status" value="1"/>
</dbReference>
<evidence type="ECO:0000256" key="5">
    <source>
        <dbReference type="ARBA" id="ARBA00023125"/>
    </source>
</evidence>
<accession>A0A1T2XF80</accession>
<dbReference type="InterPro" id="IPR036388">
    <property type="entry name" value="WH-like_DNA-bd_sf"/>
</dbReference>
<dbReference type="OrthoDB" id="2641503at2"/>
<dbReference type="GO" id="GO:0005829">
    <property type="term" value="C:cytosol"/>
    <property type="evidence" value="ECO:0007669"/>
    <property type="project" value="TreeGrafter"/>
</dbReference>
<evidence type="ECO:0000256" key="8">
    <source>
        <dbReference type="PROSITE-ProRule" id="PRU01091"/>
    </source>
</evidence>
<dbReference type="InterPro" id="IPR011006">
    <property type="entry name" value="CheY-like_superfamily"/>
</dbReference>
<evidence type="ECO:0000259" key="9">
    <source>
        <dbReference type="PROSITE" id="PS50110"/>
    </source>
</evidence>
<dbReference type="Pfam" id="PF00486">
    <property type="entry name" value="Trans_reg_C"/>
    <property type="match status" value="1"/>
</dbReference>
<evidence type="ECO:0000256" key="6">
    <source>
        <dbReference type="ARBA" id="ARBA00023163"/>
    </source>
</evidence>
<dbReference type="InterPro" id="IPR016032">
    <property type="entry name" value="Sig_transdc_resp-reg_C-effctor"/>
</dbReference>
<dbReference type="EMBL" id="MSZX01000004">
    <property type="protein sequence ID" value="OPA78336.1"/>
    <property type="molecule type" value="Genomic_DNA"/>
</dbReference>
<dbReference type="Proteomes" id="UP000190188">
    <property type="component" value="Unassembled WGS sequence"/>
</dbReference>
<dbReference type="Gene3D" id="1.10.10.10">
    <property type="entry name" value="Winged helix-like DNA-binding domain superfamily/Winged helix DNA-binding domain"/>
    <property type="match status" value="1"/>
</dbReference>
<sequence length="229" mass="26398">MKVLLIEDDYVVGDMIAMYLRDENYDVLRVGYGKEGVQQVRDFHPDIIVLDFLLPDANGIELCTEIRSFSSIPIIMISIKTNVSDRITALLAGADDFMCKPFSMRELLARIIVCMRRMINHETKPHERIDMPESISSIQINQIQRTVRIDGQHIETTFSEYELLLLFYFNPGRVFTRENLITALGGEDAPVSDRSIDVHITKLRKKIEKDPKHPKHILTVWGVGYKFVM</sequence>
<dbReference type="GO" id="GO:0032993">
    <property type="term" value="C:protein-DNA complex"/>
    <property type="evidence" value="ECO:0007669"/>
    <property type="project" value="TreeGrafter"/>
</dbReference>
<evidence type="ECO:0000256" key="3">
    <source>
        <dbReference type="ARBA" id="ARBA00023012"/>
    </source>
</evidence>
<dbReference type="GO" id="GO:0000976">
    <property type="term" value="F:transcription cis-regulatory region binding"/>
    <property type="evidence" value="ECO:0007669"/>
    <property type="project" value="TreeGrafter"/>
</dbReference>
<keyword evidence="5 8" id="KW-0238">DNA-binding</keyword>
<dbReference type="AlphaFoldDB" id="A0A1T2XF80"/>
<dbReference type="Pfam" id="PF00072">
    <property type="entry name" value="Response_reg"/>
    <property type="match status" value="1"/>
</dbReference>
<evidence type="ECO:0000313" key="11">
    <source>
        <dbReference type="EMBL" id="OPA78336.1"/>
    </source>
</evidence>
<feature type="domain" description="Response regulatory" evidence="9">
    <location>
        <begin position="2"/>
        <end position="115"/>
    </location>
</feature>
<feature type="modified residue" description="4-aspartylphosphate" evidence="7">
    <location>
        <position position="51"/>
    </location>
</feature>
<protein>
    <submittedName>
        <fullName evidence="11">DNA-binding response regulator</fullName>
    </submittedName>
</protein>
<evidence type="ECO:0000256" key="1">
    <source>
        <dbReference type="ARBA" id="ARBA00004496"/>
    </source>
</evidence>
<feature type="DNA-binding region" description="OmpR/PhoB-type" evidence="8">
    <location>
        <begin position="130"/>
        <end position="229"/>
    </location>
</feature>
<dbReference type="SUPFAM" id="SSF46894">
    <property type="entry name" value="C-terminal effector domain of the bipartite response regulators"/>
    <property type="match status" value="1"/>
</dbReference>
<comment type="caution">
    <text evidence="11">The sequence shown here is derived from an EMBL/GenBank/DDBJ whole genome shotgun (WGS) entry which is preliminary data.</text>
</comment>
<dbReference type="Gene3D" id="3.40.50.2300">
    <property type="match status" value="1"/>
</dbReference>
<comment type="subcellular location">
    <subcellularLocation>
        <location evidence="1">Cytoplasm</location>
    </subcellularLocation>
</comment>
<dbReference type="PANTHER" id="PTHR48111">
    <property type="entry name" value="REGULATOR OF RPOS"/>
    <property type="match status" value="1"/>
</dbReference>
<dbReference type="InterPro" id="IPR039420">
    <property type="entry name" value="WalR-like"/>
</dbReference>